<evidence type="ECO:0000313" key="1">
    <source>
        <dbReference type="EMBL" id="KAJ8891388.1"/>
    </source>
</evidence>
<dbReference type="PANTHER" id="PTHR36489">
    <property type="entry name" value="PROTEIN-COUPLED RECEPTOR GPR1, PUTATIVE-RELATED"/>
    <property type="match status" value="1"/>
</dbReference>
<dbReference type="PANTHER" id="PTHR36489:SF1">
    <property type="entry name" value="G-PROTEIN COUPLED RECEPTORS FAMILY 1 PROFILE DOMAIN-CONTAINING PROTEIN"/>
    <property type="match status" value="1"/>
</dbReference>
<gene>
    <name evidence="1" type="ORF">PR048_010904</name>
</gene>
<reference evidence="1 2" key="1">
    <citation type="submission" date="2023-02" db="EMBL/GenBank/DDBJ databases">
        <title>LHISI_Scaffold_Assembly.</title>
        <authorList>
            <person name="Stuart O.P."/>
            <person name="Cleave R."/>
            <person name="Magrath M.J.L."/>
            <person name="Mikheyev A.S."/>
        </authorList>
    </citation>
    <scope>NUCLEOTIDE SEQUENCE [LARGE SCALE GENOMIC DNA]</scope>
    <source>
        <strain evidence="1">Daus_M_001</strain>
        <tissue evidence="1">Leg muscle</tissue>
    </source>
</reference>
<sequence>MEGKFVLRRSWCSATNRAQVSVLSMSDTILAMTVARDGWGKTVLFHIAPVTAGSGLIAEEGVCHRVCWSTFSQVGKLMSETTFNQVGKPMSETTFNQVGKPMSETTFNQVGKPMSETTFNQVGKPMSETTFNQVGKPMPETTFNQVGKPMSETTFNQVGKPMSETTFNQVGKPMSETTFNQVGKPMSETTFNQVGKPMSETTFNQVGKPMSKTTFNQVGKPMSETTFNQVGKPMPETTCERTRGVDTDKCGEFLNLCEYLDSNNDCQHRLTYFDSNLVEFSDDGIAYCEKKLENNLEEHFGKICLYHLHRDKKKERKSIIDAAVMITNEDICSKIYECDSYPTCEEIEDGGKHNPTKTLSVAHTIISAADISISIVSKRSSLSSHTVLELIPHSTFGINMGFPASYSELLKYESAITQHTPVVIDEKAFIQFVFENADHNVLTIDGKGTFHVMGGVKCVKPKSCVDARVQVPRPKLLLKYSKLGKFGVMQIKMYEKKYKAGVSVMFFGWPYYVVKCNHMSGGMETAMGCNNFFETPCILLVPIVSQDPSNPSTILTCLEYATIAKCISDRAALSFEFHEASLHLILGKHGGVAYSTAVISVKKVPPQRRKFQDRGTRQACIHEHSLMSGQKLPTANIVYLCKERTWNIAGWQ</sequence>
<dbReference type="Proteomes" id="UP001159363">
    <property type="component" value="Chromosome 3"/>
</dbReference>
<name>A0ABQ9I405_9NEOP</name>
<accession>A0ABQ9I405</accession>
<keyword evidence="2" id="KW-1185">Reference proteome</keyword>
<comment type="caution">
    <text evidence="1">The sequence shown here is derived from an EMBL/GenBank/DDBJ whole genome shotgun (WGS) entry which is preliminary data.</text>
</comment>
<proteinExistence type="predicted"/>
<organism evidence="1 2">
    <name type="scientific">Dryococelus australis</name>
    <dbReference type="NCBI Taxonomy" id="614101"/>
    <lineage>
        <taxon>Eukaryota</taxon>
        <taxon>Metazoa</taxon>
        <taxon>Ecdysozoa</taxon>
        <taxon>Arthropoda</taxon>
        <taxon>Hexapoda</taxon>
        <taxon>Insecta</taxon>
        <taxon>Pterygota</taxon>
        <taxon>Neoptera</taxon>
        <taxon>Polyneoptera</taxon>
        <taxon>Phasmatodea</taxon>
        <taxon>Verophasmatodea</taxon>
        <taxon>Anareolatae</taxon>
        <taxon>Phasmatidae</taxon>
        <taxon>Eurycanthinae</taxon>
        <taxon>Dryococelus</taxon>
    </lineage>
</organism>
<dbReference type="EMBL" id="JARBHB010000003">
    <property type="protein sequence ID" value="KAJ8891388.1"/>
    <property type="molecule type" value="Genomic_DNA"/>
</dbReference>
<dbReference type="Gene3D" id="3.90.930.1">
    <property type="match status" value="1"/>
</dbReference>
<evidence type="ECO:0000313" key="2">
    <source>
        <dbReference type="Proteomes" id="UP001159363"/>
    </source>
</evidence>
<protein>
    <submittedName>
        <fullName evidence="1">Uncharacterized protein</fullName>
    </submittedName>
</protein>